<dbReference type="InterPro" id="IPR001387">
    <property type="entry name" value="Cro/C1-type_HTH"/>
</dbReference>
<dbReference type="Proteomes" id="UP001078742">
    <property type="component" value="Unassembled WGS sequence"/>
</dbReference>
<dbReference type="PROSITE" id="PS50943">
    <property type="entry name" value="HTH_CROC1"/>
    <property type="match status" value="1"/>
</dbReference>
<protein>
    <submittedName>
        <fullName evidence="2">Helix-turn-helix transcriptional regulator</fullName>
    </submittedName>
</protein>
<gene>
    <name evidence="2" type="ORF">O1420_21070</name>
</gene>
<dbReference type="Gene3D" id="1.10.260.40">
    <property type="entry name" value="lambda repressor-like DNA-binding domains"/>
    <property type="match status" value="1"/>
</dbReference>
<sequence>MNDKNIYPNRIRVVLAEQRLTNRWLADKMGVTEITVSRWVTNKIQPSMAQFIEISKLLKVDLKELIEKY</sequence>
<dbReference type="Pfam" id="PF01381">
    <property type="entry name" value="HTH_3"/>
    <property type="match status" value="1"/>
</dbReference>
<evidence type="ECO:0000313" key="3">
    <source>
        <dbReference type="Proteomes" id="UP001078742"/>
    </source>
</evidence>
<dbReference type="EMBL" id="JAPUAV010000023">
    <property type="protein sequence ID" value="MCZ2573863.1"/>
    <property type="molecule type" value="Genomic_DNA"/>
</dbReference>
<reference evidence="2" key="1">
    <citation type="submission" date="2022-12" db="EMBL/GenBank/DDBJ databases">
        <title>Development of a Multilocus Sequence Typing Scheme for Bacteroides fragilis Based on Whole Genome Sequencing Data and Clinical Application.</title>
        <authorList>
            <person name="Nielsen F.D."/>
            <person name="Justesen U.S."/>
        </authorList>
    </citation>
    <scope>NUCLEOTIDE SEQUENCE</scope>
    <source>
        <strain evidence="2">BF_BC_VIB_DK_2012_57</strain>
    </source>
</reference>
<accession>A0A9Q4IVJ4</accession>
<proteinExistence type="predicted"/>
<dbReference type="CDD" id="cd00093">
    <property type="entry name" value="HTH_XRE"/>
    <property type="match status" value="1"/>
</dbReference>
<dbReference type="SUPFAM" id="SSF47413">
    <property type="entry name" value="lambda repressor-like DNA-binding domains"/>
    <property type="match status" value="1"/>
</dbReference>
<organism evidence="2 3">
    <name type="scientific">Bacteroides fragilis</name>
    <dbReference type="NCBI Taxonomy" id="817"/>
    <lineage>
        <taxon>Bacteria</taxon>
        <taxon>Pseudomonadati</taxon>
        <taxon>Bacteroidota</taxon>
        <taxon>Bacteroidia</taxon>
        <taxon>Bacteroidales</taxon>
        <taxon>Bacteroidaceae</taxon>
        <taxon>Bacteroides</taxon>
    </lineage>
</organism>
<dbReference type="RefSeq" id="WP_042987603.1">
    <property type="nucleotide sequence ID" value="NZ_CP131537.1"/>
</dbReference>
<comment type="caution">
    <text evidence="2">The sequence shown here is derived from an EMBL/GenBank/DDBJ whole genome shotgun (WGS) entry which is preliminary data.</text>
</comment>
<dbReference type="InterPro" id="IPR010982">
    <property type="entry name" value="Lambda_DNA-bd_dom_sf"/>
</dbReference>
<dbReference type="GO" id="GO:0003677">
    <property type="term" value="F:DNA binding"/>
    <property type="evidence" value="ECO:0007669"/>
    <property type="project" value="InterPro"/>
</dbReference>
<name>A0A9Q4IVJ4_BACFG</name>
<evidence type="ECO:0000313" key="2">
    <source>
        <dbReference type="EMBL" id="MCZ2573863.1"/>
    </source>
</evidence>
<evidence type="ECO:0000259" key="1">
    <source>
        <dbReference type="PROSITE" id="PS50943"/>
    </source>
</evidence>
<dbReference type="AlphaFoldDB" id="A0A9Q4IVJ4"/>
<dbReference type="SMART" id="SM00530">
    <property type="entry name" value="HTH_XRE"/>
    <property type="match status" value="1"/>
</dbReference>
<feature type="domain" description="HTH cro/C1-type" evidence="1">
    <location>
        <begin position="25"/>
        <end position="65"/>
    </location>
</feature>